<organism evidence="2 3">
    <name type="scientific">Capsicum annuum</name>
    <name type="common">Capsicum pepper</name>
    <dbReference type="NCBI Taxonomy" id="4072"/>
    <lineage>
        <taxon>Eukaryota</taxon>
        <taxon>Viridiplantae</taxon>
        <taxon>Streptophyta</taxon>
        <taxon>Embryophyta</taxon>
        <taxon>Tracheophyta</taxon>
        <taxon>Spermatophyta</taxon>
        <taxon>Magnoliopsida</taxon>
        <taxon>eudicotyledons</taxon>
        <taxon>Gunneridae</taxon>
        <taxon>Pentapetalae</taxon>
        <taxon>asterids</taxon>
        <taxon>lamiids</taxon>
        <taxon>Solanales</taxon>
        <taxon>Solanaceae</taxon>
        <taxon>Solanoideae</taxon>
        <taxon>Capsiceae</taxon>
        <taxon>Capsicum</taxon>
    </lineage>
</organism>
<comment type="caution">
    <text evidence="2">The sequence shown here is derived from an EMBL/GenBank/DDBJ whole genome shotgun (WGS) entry which is preliminary data.</text>
</comment>
<dbReference type="Gramene" id="PHT66124">
    <property type="protein sequence ID" value="PHT66124"/>
    <property type="gene ID" value="T459_30549"/>
</dbReference>
<reference evidence="2 3" key="1">
    <citation type="journal article" date="2014" name="Nat. Genet.">
        <title>Genome sequence of the hot pepper provides insights into the evolution of pungency in Capsicum species.</title>
        <authorList>
            <person name="Kim S."/>
            <person name="Park M."/>
            <person name="Yeom S.I."/>
            <person name="Kim Y.M."/>
            <person name="Lee J.M."/>
            <person name="Lee H.A."/>
            <person name="Seo E."/>
            <person name="Choi J."/>
            <person name="Cheong K."/>
            <person name="Kim K.T."/>
            <person name="Jung K."/>
            <person name="Lee G.W."/>
            <person name="Oh S.K."/>
            <person name="Bae C."/>
            <person name="Kim S.B."/>
            <person name="Lee H.Y."/>
            <person name="Kim S.Y."/>
            <person name="Kim M.S."/>
            <person name="Kang B.C."/>
            <person name="Jo Y.D."/>
            <person name="Yang H.B."/>
            <person name="Jeong H.J."/>
            <person name="Kang W.H."/>
            <person name="Kwon J.K."/>
            <person name="Shin C."/>
            <person name="Lim J.Y."/>
            <person name="Park J.H."/>
            <person name="Huh J.H."/>
            <person name="Kim J.S."/>
            <person name="Kim B.D."/>
            <person name="Cohen O."/>
            <person name="Paran I."/>
            <person name="Suh M.C."/>
            <person name="Lee S.B."/>
            <person name="Kim Y.K."/>
            <person name="Shin Y."/>
            <person name="Noh S.J."/>
            <person name="Park J."/>
            <person name="Seo Y.S."/>
            <person name="Kwon S.Y."/>
            <person name="Kim H.A."/>
            <person name="Park J.M."/>
            <person name="Kim H.J."/>
            <person name="Choi S.B."/>
            <person name="Bosland P.W."/>
            <person name="Reeves G."/>
            <person name="Jo S.H."/>
            <person name="Lee B.W."/>
            <person name="Cho H.T."/>
            <person name="Choi H.S."/>
            <person name="Lee M.S."/>
            <person name="Yu Y."/>
            <person name="Do Choi Y."/>
            <person name="Park B.S."/>
            <person name="van Deynze A."/>
            <person name="Ashrafi H."/>
            <person name="Hill T."/>
            <person name="Kim W.T."/>
            <person name="Pai H.S."/>
            <person name="Ahn H.K."/>
            <person name="Yeam I."/>
            <person name="Giovannoni J.J."/>
            <person name="Rose J.K."/>
            <person name="Sorensen I."/>
            <person name="Lee S.J."/>
            <person name="Kim R.W."/>
            <person name="Choi I.Y."/>
            <person name="Choi B.S."/>
            <person name="Lim J.S."/>
            <person name="Lee Y.H."/>
            <person name="Choi D."/>
        </authorList>
    </citation>
    <scope>NUCLEOTIDE SEQUENCE [LARGE SCALE GENOMIC DNA]</scope>
    <source>
        <strain evidence="3">cv. CM334</strain>
    </source>
</reference>
<evidence type="ECO:0000313" key="3">
    <source>
        <dbReference type="Proteomes" id="UP000222542"/>
    </source>
</evidence>
<evidence type="ECO:0000256" key="1">
    <source>
        <dbReference type="SAM" id="MobiDB-lite"/>
    </source>
</evidence>
<feature type="region of interest" description="Disordered" evidence="1">
    <location>
        <begin position="62"/>
        <end position="81"/>
    </location>
</feature>
<keyword evidence="3" id="KW-1185">Reference proteome</keyword>
<evidence type="ECO:0000313" key="2">
    <source>
        <dbReference type="EMBL" id="PHT66124.1"/>
    </source>
</evidence>
<reference evidence="2 3" key="2">
    <citation type="journal article" date="2017" name="Genome Biol.">
        <title>New reference genome sequences of hot pepper reveal the massive evolution of plant disease-resistance genes by retroduplication.</title>
        <authorList>
            <person name="Kim S."/>
            <person name="Park J."/>
            <person name="Yeom S.I."/>
            <person name="Kim Y.M."/>
            <person name="Seo E."/>
            <person name="Kim K.T."/>
            <person name="Kim M.S."/>
            <person name="Lee J.M."/>
            <person name="Cheong K."/>
            <person name="Shin H.S."/>
            <person name="Kim S.B."/>
            <person name="Han K."/>
            <person name="Lee J."/>
            <person name="Park M."/>
            <person name="Lee H.A."/>
            <person name="Lee H.Y."/>
            <person name="Lee Y."/>
            <person name="Oh S."/>
            <person name="Lee J.H."/>
            <person name="Choi E."/>
            <person name="Choi E."/>
            <person name="Lee S.E."/>
            <person name="Jeon J."/>
            <person name="Kim H."/>
            <person name="Choi G."/>
            <person name="Song H."/>
            <person name="Lee J."/>
            <person name="Lee S.C."/>
            <person name="Kwon J.K."/>
            <person name="Lee H.Y."/>
            <person name="Koo N."/>
            <person name="Hong Y."/>
            <person name="Kim R.W."/>
            <person name="Kang W.H."/>
            <person name="Huh J.H."/>
            <person name="Kang B.C."/>
            <person name="Yang T.J."/>
            <person name="Lee Y.H."/>
            <person name="Bennetzen J.L."/>
            <person name="Choi D."/>
        </authorList>
    </citation>
    <scope>NUCLEOTIDE SEQUENCE [LARGE SCALE GENOMIC DNA]</scope>
    <source>
        <strain evidence="3">cv. CM334</strain>
    </source>
</reference>
<feature type="compositionally biased region" description="Basic residues" evidence="1">
    <location>
        <begin position="9"/>
        <end position="22"/>
    </location>
</feature>
<sequence length="81" mass="9494">MQLSEKSFNRRKYHGKSKKSPIKTRSFESTTIGANHQDLHFKKIDELVLRLKTDERFVVPVFNPKGENPGVRIQLPQEEEE</sequence>
<feature type="region of interest" description="Disordered" evidence="1">
    <location>
        <begin position="1"/>
        <end position="29"/>
    </location>
</feature>
<protein>
    <submittedName>
        <fullName evidence="2">Uncharacterized protein</fullName>
    </submittedName>
</protein>
<proteinExistence type="predicted"/>
<dbReference type="Proteomes" id="UP000222542">
    <property type="component" value="Unassembled WGS sequence"/>
</dbReference>
<gene>
    <name evidence="2" type="ORF">T459_30549</name>
</gene>
<accession>A0A2G2Y8S0</accession>
<name>A0A2G2Y8S0_CAPAN</name>
<dbReference type="EMBL" id="AYRZ02000012">
    <property type="protein sequence ID" value="PHT66124.1"/>
    <property type="molecule type" value="Genomic_DNA"/>
</dbReference>
<dbReference type="AlphaFoldDB" id="A0A2G2Y8S0"/>